<reference evidence="2" key="1">
    <citation type="submission" date="2014-08" db="EMBL/GenBank/DDBJ databases">
        <authorList>
            <person name="Sharma Rahul"/>
            <person name="Thines Marco"/>
        </authorList>
    </citation>
    <scope>NUCLEOTIDE SEQUENCE</scope>
</reference>
<accession>A0A0F7SX63</accession>
<name>A0A0F7SX63_PHARH</name>
<sequence length="108" mass="11626">MIKRTFISTISVRSRVQLKTYNHFQVRTKSTTDALAGTAQGVSDTAANISAKAGDTLFGALDGSQKVKDSLQKEETGEKDNAASTAADLTAEAAERAKEKTQEVQYKK</sequence>
<proteinExistence type="predicted"/>
<feature type="region of interest" description="Disordered" evidence="1">
    <location>
        <begin position="69"/>
        <end position="108"/>
    </location>
</feature>
<evidence type="ECO:0000256" key="1">
    <source>
        <dbReference type="SAM" id="MobiDB-lite"/>
    </source>
</evidence>
<organism evidence="2">
    <name type="scientific">Phaffia rhodozyma</name>
    <name type="common">Yeast</name>
    <name type="synonym">Xanthophyllomyces dendrorhous</name>
    <dbReference type="NCBI Taxonomy" id="264483"/>
    <lineage>
        <taxon>Eukaryota</taxon>
        <taxon>Fungi</taxon>
        <taxon>Dikarya</taxon>
        <taxon>Basidiomycota</taxon>
        <taxon>Agaricomycotina</taxon>
        <taxon>Tremellomycetes</taxon>
        <taxon>Cystofilobasidiales</taxon>
        <taxon>Mrakiaceae</taxon>
        <taxon>Phaffia</taxon>
    </lineage>
</organism>
<protein>
    <submittedName>
        <fullName evidence="2">Uncharacterized protein</fullName>
    </submittedName>
</protein>
<feature type="compositionally biased region" description="Basic and acidic residues" evidence="1">
    <location>
        <begin position="93"/>
        <end position="108"/>
    </location>
</feature>
<feature type="compositionally biased region" description="Low complexity" evidence="1">
    <location>
        <begin position="82"/>
        <end position="92"/>
    </location>
</feature>
<dbReference type="EMBL" id="LN483166">
    <property type="protein sequence ID" value="CED84768.1"/>
    <property type="molecule type" value="Genomic_DNA"/>
</dbReference>
<dbReference type="AlphaFoldDB" id="A0A0F7SX63"/>
<evidence type="ECO:0000313" key="2">
    <source>
        <dbReference type="EMBL" id="CED84768.1"/>
    </source>
</evidence>
<feature type="compositionally biased region" description="Basic and acidic residues" evidence="1">
    <location>
        <begin position="69"/>
        <end position="81"/>
    </location>
</feature>